<dbReference type="Proteomes" id="UP000199250">
    <property type="component" value="Unassembled WGS sequence"/>
</dbReference>
<reference evidence="1 2" key="1">
    <citation type="submission" date="2016-10" db="EMBL/GenBank/DDBJ databases">
        <authorList>
            <person name="de Groot N.N."/>
        </authorList>
    </citation>
    <scope>NUCLEOTIDE SEQUENCE [LARGE SCALE GENOMIC DNA]</scope>
    <source>
        <strain evidence="1 2">DSM 373</strain>
    </source>
</reference>
<dbReference type="Gene3D" id="1.10.238.160">
    <property type="match status" value="1"/>
</dbReference>
<dbReference type="AlphaFoldDB" id="A0A1H6ZVT9"/>
<dbReference type="InterPro" id="IPR010260">
    <property type="entry name" value="AlpA"/>
</dbReference>
<dbReference type="PANTHER" id="PTHR36154:SF1">
    <property type="entry name" value="DNA-BINDING TRANSCRIPTIONAL ACTIVATOR ALPA"/>
    <property type="match status" value="1"/>
</dbReference>
<dbReference type="OrthoDB" id="8455288at2"/>
<protein>
    <submittedName>
        <fullName evidence="1">Transcriptional regulator, AlpA family</fullName>
    </submittedName>
</protein>
<dbReference type="InterPro" id="IPR052931">
    <property type="entry name" value="Prophage_regulatory_activator"/>
</dbReference>
<accession>A0A1H6ZVT9</accession>
<dbReference type="EMBL" id="FNYQ01000145">
    <property type="protein sequence ID" value="SEJ57589.1"/>
    <property type="molecule type" value="Genomic_DNA"/>
</dbReference>
<dbReference type="PANTHER" id="PTHR36154">
    <property type="entry name" value="DNA-BINDING TRANSCRIPTIONAL ACTIVATOR ALPA"/>
    <property type="match status" value="1"/>
</dbReference>
<dbReference type="RefSeq" id="WP_090735844.1">
    <property type="nucleotide sequence ID" value="NZ_FNYQ01000145.1"/>
</dbReference>
<gene>
    <name evidence="1" type="ORF">SAMN04244572_04533</name>
</gene>
<evidence type="ECO:0000313" key="1">
    <source>
        <dbReference type="EMBL" id="SEJ57589.1"/>
    </source>
</evidence>
<sequence length="89" mass="10040">MARTTISQLHQDSKAELEQRTEAAKARRFIKLPEVRSLTTLSTSEIYRRIAAGTFPKQVMLGPKSAVWIEAEVIAWADARIAESRREVA</sequence>
<evidence type="ECO:0000313" key="2">
    <source>
        <dbReference type="Proteomes" id="UP000199250"/>
    </source>
</evidence>
<name>A0A1H6ZVT9_9GAMM</name>
<organism evidence="1 2">
    <name type="scientific">Azotobacter beijerinckii</name>
    <dbReference type="NCBI Taxonomy" id="170623"/>
    <lineage>
        <taxon>Bacteria</taxon>
        <taxon>Pseudomonadati</taxon>
        <taxon>Pseudomonadota</taxon>
        <taxon>Gammaproteobacteria</taxon>
        <taxon>Pseudomonadales</taxon>
        <taxon>Pseudomonadaceae</taxon>
        <taxon>Azotobacter</taxon>
    </lineage>
</organism>
<proteinExistence type="predicted"/>
<dbReference type="Pfam" id="PF05930">
    <property type="entry name" value="Phage_AlpA"/>
    <property type="match status" value="1"/>
</dbReference>